<reference evidence="1 2" key="1">
    <citation type="journal article" date="2014" name="Int. J. Syst. Evol. Microbiol.">
        <title>Phylogenomics and the dynamic genome evolution of the genus Streptococcus.</title>
        <authorList>
            <consortium name="The Broad Institute Genome Sequencing Platform"/>
            <person name="Richards V.P."/>
            <person name="Palmer S.R."/>
            <person name="Pavinski Bitar P.D."/>
            <person name="Qin X."/>
            <person name="Weinstock G.M."/>
            <person name="Highlander S.K."/>
            <person name="Town C.D."/>
            <person name="Burne R.A."/>
            <person name="Stanhope M.J."/>
        </authorList>
    </citation>
    <scope>NUCLEOTIDE SEQUENCE [LARGE SCALE GENOMIC DNA]</scope>
    <source>
        <strain evidence="1 2">707-05</strain>
    </source>
</reference>
<keyword evidence="2" id="KW-1185">Reference proteome</keyword>
<comment type="caution">
    <text evidence="1">The sequence shown here is derived from an EMBL/GenBank/DDBJ whole genome shotgun (WGS) entry which is preliminary data.</text>
</comment>
<proteinExistence type="predicted"/>
<accession>G5K655</accession>
<organism evidence="1 2">
    <name type="scientific">Streptococcus ictaluri 707-05</name>
    <dbReference type="NCBI Taxonomy" id="764299"/>
    <lineage>
        <taxon>Bacteria</taxon>
        <taxon>Bacillati</taxon>
        <taxon>Bacillota</taxon>
        <taxon>Bacilli</taxon>
        <taxon>Lactobacillales</taxon>
        <taxon>Streptococcaceae</taxon>
        <taxon>Streptococcus</taxon>
    </lineage>
</organism>
<protein>
    <submittedName>
        <fullName evidence="1">Uncharacterized protein</fullName>
    </submittedName>
</protein>
<dbReference type="EMBL" id="AEUX02000008">
    <property type="protein sequence ID" value="EHI68568.1"/>
    <property type="molecule type" value="Genomic_DNA"/>
</dbReference>
<evidence type="ECO:0000313" key="2">
    <source>
        <dbReference type="Proteomes" id="UP000003330"/>
    </source>
</evidence>
<evidence type="ECO:0000313" key="1">
    <source>
        <dbReference type="EMBL" id="EHI68568.1"/>
    </source>
</evidence>
<dbReference type="AlphaFoldDB" id="G5K655"/>
<dbReference type="STRING" id="764299.STRIC_0542"/>
<sequence length="91" mass="10624">MLVKWQEEISTHPHDPNWVRWKEEFIDAVEKEQRQYYYGILNGKIITEATAVFSPKGIKNAQGLIDQKKAYLMAFRTTPDEEGKGYFSTLV</sequence>
<name>G5K655_9STRE</name>
<gene>
    <name evidence="1" type="ORF">STRIC_0542</name>
</gene>
<dbReference type="Proteomes" id="UP000003330">
    <property type="component" value="Unassembled WGS sequence"/>
</dbReference>